<proteinExistence type="predicted"/>
<gene>
    <name evidence="1" type="ORF">CCACVL1_20119</name>
</gene>
<reference evidence="1 2" key="1">
    <citation type="submission" date="2013-09" db="EMBL/GenBank/DDBJ databases">
        <title>Corchorus capsularis genome sequencing.</title>
        <authorList>
            <person name="Alam M."/>
            <person name="Haque M.S."/>
            <person name="Islam M.S."/>
            <person name="Emdad E.M."/>
            <person name="Islam M.M."/>
            <person name="Ahmed B."/>
            <person name="Halim A."/>
            <person name="Hossen Q.M.M."/>
            <person name="Hossain M.Z."/>
            <person name="Ahmed R."/>
            <person name="Khan M.M."/>
            <person name="Islam R."/>
            <person name="Rashid M.M."/>
            <person name="Khan S.A."/>
            <person name="Rahman M.S."/>
            <person name="Alam M."/>
        </authorList>
    </citation>
    <scope>NUCLEOTIDE SEQUENCE [LARGE SCALE GENOMIC DNA]</scope>
    <source>
        <strain evidence="2">cv. CVL-1</strain>
        <tissue evidence="1">Whole seedling</tissue>
    </source>
</reference>
<accession>A0A1R3HCH3</accession>
<keyword evidence="1" id="KW-0489">Methyltransferase</keyword>
<dbReference type="AlphaFoldDB" id="A0A1R3HCH3"/>
<evidence type="ECO:0000313" key="1">
    <source>
        <dbReference type="EMBL" id="OMO68032.1"/>
    </source>
</evidence>
<keyword evidence="1" id="KW-0808">Transferase</keyword>
<evidence type="ECO:0000313" key="2">
    <source>
        <dbReference type="Proteomes" id="UP000188268"/>
    </source>
</evidence>
<dbReference type="Proteomes" id="UP000188268">
    <property type="component" value="Unassembled WGS sequence"/>
</dbReference>
<keyword evidence="2" id="KW-1185">Reference proteome</keyword>
<dbReference type="Gramene" id="OMO68032">
    <property type="protein sequence ID" value="OMO68032"/>
    <property type="gene ID" value="CCACVL1_20119"/>
</dbReference>
<dbReference type="EMBL" id="AWWV01012285">
    <property type="protein sequence ID" value="OMO68032.1"/>
    <property type="molecule type" value="Genomic_DNA"/>
</dbReference>
<dbReference type="GO" id="GO:0032259">
    <property type="term" value="P:methylation"/>
    <property type="evidence" value="ECO:0007669"/>
    <property type="project" value="UniProtKB-KW"/>
</dbReference>
<sequence length="74" mass="8678">MRRWPTAVEGAYQAKWQRSNGDGNGRMRRRDGVEWWRSGMLMEKEMKKDTSQSGLLLWFCSAKNKHSKCERKGG</sequence>
<comment type="caution">
    <text evidence="1">The sequence shown here is derived from an EMBL/GenBank/DDBJ whole genome shotgun (WGS) entry which is preliminary data.</text>
</comment>
<name>A0A1R3HCH3_COCAP</name>
<protein>
    <submittedName>
        <fullName evidence="1">Glycine cleavage system aminomethyltransferase T</fullName>
    </submittedName>
</protein>
<organism evidence="1 2">
    <name type="scientific">Corchorus capsularis</name>
    <name type="common">Jute</name>
    <dbReference type="NCBI Taxonomy" id="210143"/>
    <lineage>
        <taxon>Eukaryota</taxon>
        <taxon>Viridiplantae</taxon>
        <taxon>Streptophyta</taxon>
        <taxon>Embryophyta</taxon>
        <taxon>Tracheophyta</taxon>
        <taxon>Spermatophyta</taxon>
        <taxon>Magnoliopsida</taxon>
        <taxon>eudicotyledons</taxon>
        <taxon>Gunneridae</taxon>
        <taxon>Pentapetalae</taxon>
        <taxon>rosids</taxon>
        <taxon>malvids</taxon>
        <taxon>Malvales</taxon>
        <taxon>Malvaceae</taxon>
        <taxon>Grewioideae</taxon>
        <taxon>Apeibeae</taxon>
        <taxon>Corchorus</taxon>
    </lineage>
</organism>
<dbReference type="GO" id="GO:0008168">
    <property type="term" value="F:methyltransferase activity"/>
    <property type="evidence" value="ECO:0007669"/>
    <property type="project" value="UniProtKB-KW"/>
</dbReference>